<name>C4V4C5_9FIRM</name>
<dbReference type="Proteomes" id="UP000005309">
    <property type="component" value="Unassembled WGS sequence"/>
</dbReference>
<dbReference type="GO" id="GO:0005737">
    <property type="term" value="C:cytoplasm"/>
    <property type="evidence" value="ECO:0007669"/>
    <property type="project" value="UniProtKB-SubCell"/>
</dbReference>
<dbReference type="EMBL" id="ACLA01000020">
    <property type="protein sequence ID" value="EEQ48389.1"/>
    <property type="molecule type" value="Genomic_DNA"/>
</dbReference>
<dbReference type="HOGENOM" id="CLU_089696_3_1_9"/>
<dbReference type="InterPro" id="IPR004568">
    <property type="entry name" value="Ppantetheine-prot_Trfase_dom"/>
</dbReference>
<evidence type="ECO:0000256" key="1">
    <source>
        <dbReference type="ARBA" id="ARBA00022516"/>
    </source>
</evidence>
<evidence type="ECO:0000256" key="8">
    <source>
        <dbReference type="HAMAP-Rule" id="MF_00101"/>
    </source>
</evidence>
<feature type="domain" description="4'-phosphopantetheinyl transferase" evidence="9">
    <location>
        <begin position="4"/>
        <end position="119"/>
    </location>
</feature>
<keyword evidence="11" id="KW-1185">Reference proteome</keyword>
<dbReference type="InterPro" id="IPR008278">
    <property type="entry name" value="4-PPantetheinyl_Trfase_dom"/>
</dbReference>
<proteinExistence type="inferred from homology"/>
<evidence type="ECO:0000313" key="11">
    <source>
        <dbReference type="Proteomes" id="UP000005309"/>
    </source>
</evidence>
<dbReference type="Gene3D" id="3.90.470.20">
    <property type="entry name" value="4'-phosphopantetheinyl transferase domain"/>
    <property type="match status" value="1"/>
</dbReference>
<dbReference type="NCBIfam" id="TIGR00516">
    <property type="entry name" value="acpS"/>
    <property type="match status" value="1"/>
</dbReference>
<evidence type="ECO:0000256" key="3">
    <source>
        <dbReference type="ARBA" id="ARBA00022723"/>
    </source>
</evidence>
<keyword evidence="1 8" id="KW-0444">Lipid biosynthesis</keyword>
<comment type="subcellular location">
    <subcellularLocation>
        <location evidence="8">Cytoplasm</location>
    </subcellularLocation>
</comment>
<evidence type="ECO:0000259" key="9">
    <source>
        <dbReference type="Pfam" id="PF01648"/>
    </source>
</evidence>
<dbReference type="HAMAP" id="MF_00101">
    <property type="entry name" value="AcpS"/>
    <property type="match status" value="1"/>
</dbReference>
<gene>
    <name evidence="8 10" type="primary">acpS</name>
    <name evidence="10" type="ORF">HMPREF0908_1369</name>
</gene>
<comment type="similarity">
    <text evidence="8">Belongs to the P-Pant transferase superfamily. AcpS family.</text>
</comment>
<dbReference type="InterPro" id="IPR037143">
    <property type="entry name" value="4-PPantetheinyl_Trfase_dom_sf"/>
</dbReference>
<keyword evidence="6 8" id="KW-0443">Lipid metabolism</keyword>
<feature type="binding site" evidence="8">
    <location>
        <position position="8"/>
    </location>
    <ligand>
        <name>Mg(2+)</name>
        <dbReference type="ChEBI" id="CHEBI:18420"/>
    </ligand>
</feature>
<dbReference type="eggNOG" id="COG0736">
    <property type="taxonomic scope" value="Bacteria"/>
</dbReference>
<keyword evidence="3 8" id="KW-0479">Metal-binding</keyword>
<dbReference type="STRING" id="638302.HMPREF0908_1369"/>
<reference evidence="10 11" key="1">
    <citation type="submission" date="2009-04" db="EMBL/GenBank/DDBJ databases">
        <authorList>
            <person name="Qin X."/>
            <person name="Bachman B."/>
            <person name="Battles P."/>
            <person name="Bell A."/>
            <person name="Bess C."/>
            <person name="Bickham C."/>
            <person name="Chaboub L."/>
            <person name="Chen D."/>
            <person name="Coyle M."/>
            <person name="Deiros D.R."/>
            <person name="Dinh H."/>
            <person name="Forbes L."/>
            <person name="Fowler G."/>
            <person name="Francisco L."/>
            <person name="Fu Q."/>
            <person name="Gubbala S."/>
            <person name="Hale W."/>
            <person name="Han Y."/>
            <person name="Hemphill L."/>
            <person name="Highlander S.K."/>
            <person name="Hirani K."/>
            <person name="Hogues M."/>
            <person name="Jackson L."/>
            <person name="Jakkamsetti A."/>
            <person name="Javaid M."/>
            <person name="Jiang H."/>
            <person name="Korchina V."/>
            <person name="Kovar C."/>
            <person name="Lara F."/>
            <person name="Lee S."/>
            <person name="Mata R."/>
            <person name="Mathew T."/>
            <person name="Moen C."/>
            <person name="Morales K."/>
            <person name="Munidasa M."/>
            <person name="Nazareth L."/>
            <person name="Ngo R."/>
            <person name="Nguyen L."/>
            <person name="Okwuonu G."/>
            <person name="Ongeri F."/>
            <person name="Patil S."/>
            <person name="Petrosino J."/>
            <person name="Pham C."/>
            <person name="Pham P."/>
            <person name="Pu L.-L."/>
            <person name="Puazo M."/>
            <person name="Raj R."/>
            <person name="Reid J."/>
            <person name="Rouhana J."/>
            <person name="Saada N."/>
            <person name="Shang Y."/>
            <person name="Simmons D."/>
            <person name="Thornton R."/>
            <person name="Warren J."/>
            <person name="Weissenberger G."/>
            <person name="Zhang J."/>
            <person name="Zhang L."/>
            <person name="Zhou C."/>
            <person name="Zhu D."/>
            <person name="Muzny D."/>
            <person name="Worley K."/>
            <person name="Gibbs R."/>
        </authorList>
    </citation>
    <scope>NUCLEOTIDE SEQUENCE [LARGE SCALE GENOMIC DNA]</scope>
    <source>
        <strain evidence="10 11">ATCC 43531</strain>
    </source>
</reference>
<dbReference type="InterPro" id="IPR002582">
    <property type="entry name" value="ACPS"/>
</dbReference>
<evidence type="ECO:0000256" key="5">
    <source>
        <dbReference type="ARBA" id="ARBA00022842"/>
    </source>
</evidence>
<dbReference type="GO" id="GO:0008897">
    <property type="term" value="F:holo-[acyl-carrier-protein] synthase activity"/>
    <property type="evidence" value="ECO:0007669"/>
    <property type="project" value="UniProtKB-UniRule"/>
</dbReference>
<keyword evidence="7 8" id="KW-0275">Fatty acid biosynthesis</keyword>
<sequence>MILGIGCDIVRVERVERAAKNERFLIRVYTEAERTYAVQCGRAGAASLAARFAGKEAVLKAFGTGLRGGTLHDVEILPGALGAPEVHLYGYFAARAAEMGVTRIWITLSHEKEYATAYCMLEGQ</sequence>
<keyword evidence="2 8" id="KW-0808">Transferase</keyword>
<comment type="caution">
    <text evidence="10">The sequence shown here is derived from an EMBL/GenBank/DDBJ whole genome shotgun (WGS) entry which is preliminary data.</text>
</comment>
<evidence type="ECO:0000256" key="6">
    <source>
        <dbReference type="ARBA" id="ARBA00023098"/>
    </source>
</evidence>
<comment type="cofactor">
    <cofactor evidence="8">
        <name>Mg(2+)</name>
        <dbReference type="ChEBI" id="CHEBI:18420"/>
    </cofactor>
</comment>
<dbReference type="AlphaFoldDB" id="C4V4C5"/>
<dbReference type="Pfam" id="PF01648">
    <property type="entry name" value="ACPS"/>
    <property type="match status" value="1"/>
</dbReference>
<evidence type="ECO:0000313" key="10">
    <source>
        <dbReference type="EMBL" id="EEQ48389.1"/>
    </source>
</evidence>
<protein>
    <recommendedName>
        <fullName evidence="8">Holo-[acyl-carrier-protein] synthase</fullName>
        <shortName evidence="8">Holo-ACP synthase</shortName>
        <ecNumber evidence="8">2.7.8.7</ecNumber>
    </recommendedName>
    <alternativeName>
        <fullName evidence="8">4'-phosphopantetheinyl transferase AcpS</fullName>
    </alternativeName>
</protein>
<dbReference type="OrthoDB" id="517356at2"/>
<accession>C4V4C5</accession>
<dbReference type="EC" id="2.7.8.7" evidence="8"/>
<comment type="function">
    <text evidence="8">Transfers the 4'-phosphopantetheine moiety from coenzyme A to a Ser of acyl-carrier-protein.</text>
</comment>
<dbReference type="GO" id="GO:0006633">
    <property type="term" value="P:fatty acid biosynthetic process"/>
    <property type="evidence" value="ECO:0007669"/>
    <property type="project" value="UniProtKB-UniRule"/>
</dbReference>
<dbReference type="NCBIfam" id="TIGR00556">
    <property type="entry name" value="pantethn_trn"/>
    <property type="match status" value="1"/>
</dbReference>
<comment type="catalytic activity">
    <reaction evidence="8">
        <text>apo-[ACP] + CoA = holo-[ACP] + adenosine 3',5'-bisphosphate + H(+)</text>
        <dbReference type="Rhea" id="RHEA:12068"/>
        <dbReference type="Rhea" id="RHEA-COMP:9685"/>
        <dbReference type="Rhea" id="RHEA-COMP:9690"/>
        <dbReference type="ChEBI" id="CHEBI:15378"/>
        <dbReference type="ChEBI" id="CHEBI:29999"/>
        <dbReference type="ChEBI" id="CHEBI:57287"/>
        <dbReference type="ChEBI" id="CHEBI:58343"/>
        <dbReference type="ChEBI" id="CHEBI:64479"/>
        <dbReference type="EC" id="2.7.8.7"/>
    </reaction>
</comment>
<organism evidence="10 11">
    <name type="scientific">Selenomonas flueggei ATCC 43531</name>
    <dbReference type="NCBI Taxonomy" id="638302"/>
    <lineage>
        <taxon>Bacteria</taxon>
        <taxon>Bacillati</taxon>
        <taxon>Bacillota</taxon>
        <taxon>Negativicutes</taxon>
        <taxon>Selenomonadales</taxon>
        <taxon>Selenomonadaceae</taxon>
        <taxon>Selenomonas</taxon>
    </lineage>
</organism>
<evidence type="ECO:0000256" key="4">
    <source>
        <dbReference type="ARBA" id="ARBA00022832"/>
    </source>
</evidence>
<dbReference type="RefSeq" id="WP_006690103.1">
    <property type="nucleotide sequence ID" value="NZ_GG694006.1"/>
</dbReference>
<evidence type="ECO:0000256" key="2">
    <source>
        <dbReference type="ARBA" id="ARBA00022679"/>
    </source>
</evidence>
<keyword evidence="8" id="KW-0963">Cytoplasm</keyword>
<dbReference type="GO" id="GO:0000287">
    <property type="term" value="F:magnesium ion binding"/>
    <property type="evidence" value="ECO:0007669"/>
    <property type="project" value="UniProtKB-UniRule"/>
</dbReference>
<feature type="binding site" evidence="8">
    <location>
        <position position="56"/>
    </location>
    <ligand>
        <name>Mg(2+)</name>
        <dbReference type="ChEBI" id="CHEBI:18420"/>
    </ligand>
</feature>
<dbReference type="SUPFAM" id="SSF56214">
    <property type="entry name" value="4'-phosphopantetheinyl transferase"/>
    <property type="match status" value="1"/>
</dbReference>
<keyword evidence="5 8" id="KW-0460">Magnesium</keyword>
<evidence type="ECO:0000256" key="7">
    <source>
        <dbReference type="ARBA" id="ARBA00023160"/>
    </source>
</evidence>
<keyword evidence="4 8" id="KW-0276">Fatty acid metabolism</keyword>